<protein>
    <submittedName>
        <fullName evidence="1">Uncharacterized protein</fullName>
    </submittedName>
</protein>
<sequence>MANKKLSATKLLKGILFGSVVGGTTALLLAPRSGKETQAKIEKEVKDNIKLVTDVKDGAEEVQLHAANVQYLSETLLPEFIDETKKSVEKFKFKSKYRIKDIEEQIDKINTELENLTNDLEEKDI</sequence>
<dbReference type="InterPro" id="IPR024623">
    <property type="entry name" value="YtxH"/>
</dbReference>
<proteinExistence type="predicted"/>
<dbReference type="RefSeq" id="WP_114288860.1">
    <property type="nucleotide sequence ID" value="NZ_JBMAKV010000020.1"/>
</dbReference>
<keyword evidence="2" id="KW-1185">Reference proteome</keyword>
<gene>
    <name evidence="1" type="ORF">CBF32_00590</name>
</gene>
<dbReference type="OrthoDB" id="2139646at2"/>
<dbReference type="PANTHER" id="PTHR35792">
    <property type="entry name" value="GENERAL STRESS PROTEIN"/>
    <property type="match status" value="1"/>
</dbReference>
<reference evidence="1 2" key="1">
    <citation type="submission" date="2017-05" db="EMBL/GenBank/DDBJ databases">
        <title>Vagococcus spp. assemblies.</title>
        <authorList>
            <person name="Gulvik C.A."/>
        </authorList>
    </citation>
    <scope>NUCLEOTIDE SEQUENCE [LARGE SCALE GENOMIC DNA]</scope>
    <source>
        <strain evidence="1 2">NCFB 2497</strain>
    </source>
</reference>
<dbReference type="Proteomes" id="UP000288197">
    <property type="component" value="Unassembled WGS sequence"/>
</dbReference>
<evidence type="ECO:0000313" key="2">
    <source>
        <dbReference type="Proteomes" id="UP000288197"/>
    </source>
</evidence>
<evidence type="ECO:0000313" key="1">
    <source>
        <dbReference type="EMBL" id="RSU05528.1"/>
    </source>
</evidence>
<dbReference type="InterPro" id="IPR052928">
    <property type="entry name" value="Desiccation-related_membrane"/>
</dbReference>
<dbReference type="AlphaFoldDB" id="A0A369B3W4"/>
<accession>A0A369B3W4</accession>
<organism evidence="1 2">
    <name type="scientific">Vagococcus fluvialis</name>
    <dbReference type="NCBI Taxonomy" id="2738"/>
    <lineage>
        <taxon>Bacteria</taxon>
        <taxon>Bacillati</taxon>
        <taxon>Bacillota</taxon>
        <taxon>Bacilli</taxon>
        <taxon>Lactobacillales</taxon>
        <taxon>Enterococcaceae</taxon>
        <taxon>Vagococcus</taxon>
    </lineage>
</organism>
<comment type="caution">
    <text evidence="1">The sequence shown here is derived from an EMBL/GenBank/DDBJ whole genome shotgun (WGS) entry which is preliminary data.</text>
</comment>
<name>A0A369B3W4_9ENTE</name>
<dbReference type="PANTHER" id="PTHR35792:SF1">
    <property type="entry name" value="SLL0268 PROTEIN"/>
    <property type="match status" value="1"/>
</dbReference>
<dbReference type="EMBL" id="NGJX01000001">
    <property type="protein sequence ID" value="RSU05528.1"/>
    <property type="molecule type" value="Genomic_DNA"/>
</dbReference>
<dbReference type="GeneID" id="63145593"/>
<dbReference type="Pfam" id="PF12732">
    <property type="entry name" value="YtxH"/>
    <property type="match status" value="1"/>
</dbReference>